<gene>
    <name evidence="1" type="ORF">SAMN05216516_109109</name>
</gene>
<proteinExistence type="predicted"/>
<reference evidence="2" key="1">
    <citation type="submission" date="2016-10" db="EMBL/GenBank/DDBJ databases">
        <authorList>
            <person name="Varghese N."/>
            <person name="Submissions S."/>
        </authorList>
    </citation>
    <scope>NUCLEOTIDE SEQUENCE [LARGE SCALE GENOMIC DNA]</scope>
    <source>
        <strain evidence="2">N6PO6</strain>
    </source>
</reference>
<dbReference type="AlphaFoldDB" id="A0A1I4ZRY8"/>
<sequence length="102" mass="12054">MTYFDVYGKGLNQCDSILNYAAHLGEVDRGFIQRLIMYSRVFWFFLYADHLHQMISVNTDTHYLHVRAVGDTHQWRTVPSENIFKILILLSVFILMDRLTVI</sequence>
<evidence type="ECO:0000313" key="1">
    <source>
        <dbReference type="EMBL" id="SFN52750.1"/>
    </source>
</evidence>
<name>A0A1I4ZRY8_9GAMM</name>
<evidence type="ECO:0000313" key="2">
    <source>
        <dbReference type="Proteomes" id="UP000242222"/>
    </source>
</evidence>
<dbReference type="EMBL" id="FOVC01000009">
    <property type="protein sequence ID" value="SFN52750.1"/>
    <property type="molecule type" value="Genomic_DNA"/>
</dbReference>
<protein>
    <submittedName>
        <fullName evidence="1">Uncharacterized protein</fullName>
    </submittedName>
</protein>
<keyword evidence="2" id="KW-1185">Reference proteome</keyword>
<organism evidence="1 2">
    <name type="scientific">Izhakiella capsodis</name>
    <dbReference type="NCBI Taxonomy" id="1367852"/>
    <lineage>
        <taxon>Bacteria</taxon>
        <taxon>Pseudomonadati</taxon>
        <taxon>Pseudomonadota</taxon>
        <taxon>Gammaproteobacteria</taxon>
        <taxon>Enterobacterales</taxon>
        <taxon>Erwiniaceae</taxon>
        <taxon>Izhakiella</taxon>
    </lineage>
</organism>
<accession>A0A1I4ZRY8</accession>
<dbReference type="Proteomes" id="UP000242222">
    <property type="component" value="Unassembled WGS sequence"/>
</dbReference>